<gene>
    <name evidence="5" type="ORF">JCM19240_3003</name>
</gene>
<dbReference type="InterPro" id="IPR050679">
    <property type="entry name" value="Bact_HTH_transcr_reg"/>
</dbReference>
<dbReference type="PRINTS" id="PR00035">
    <property type="entry name" value="HTHGNTR"/>
</dbReference>
<dbReference type="InterPro" id="IPR011663">
    <property type="entry name" value="UTRA"/>
</dbReference>
<dbReference type="InterPro" id="IPR000524">
    <property type="entry name" value="Tscrpt_reg_HTH_GntR"/>
</dbReference>
<dbReference type="InterPro" id="IPR028978">
    <property type="entry name" value="Chorismate_lyase_/UTRA_dom_sf"/>
</dbReference>
<keyword evidence="6" id="KW-1185">Reference proteome</keyword>
<dbReference type="SUPFAM" id="SSF46785">
    <property type="entry name" value="Winged helix' DNA-binding domain"/>
    <property type="match status" value="1"/>
</dbReference>
<proteinExistence type="predicted"/>
<keyword evidence="3" id="KW-0804">Transcription</keyword>
<dbReference type="GO" id="GO:0045892">
    <property type="term" value="P:negative regulation of DNA-templated transcription"/>
    <property type="evidence" value="ECO:0007669"/>
    <property type="project" value="TreeGrafter"/>
</dbReference>
<evidence type="ECO:0000313" key="6">
    <source>
        <dbReference type="Proteomes" id="UP000029224"/>
    </source>
</evidence>
<dbReference type="EMBL" id="BBMT01000014">
    <property type="protein sequence ID" value="GAL37054.1"/>
    <property type="molecule type" value="Genomic_DNA"/>
</dbReference>
<reference evidence="5 6" key="2">
    <citation type="submission" date="2014-09" db="EMBL/GenBank/DDBJ databases">
        <authorList>
            <consortium name="NBRP consortium"/>
            <person name="Sawabe T."/>
            <person name="Meirelles P."/>
            <person name="Nakanishi M."/>
            <person name="Sayaka M."/>
            <person name="Hattori M."/>
            <person name="Ohkuma M."/>
        </authorList>
    </citation>
    <scope>NUCLEOTIDE SEQUENCE [LARGE SCALE GENOMIC DNA]</scope>
    <source>
        <strain evidence="5 6">JCM 19240</strain>
    </source>
</reference>
<name>A0A090TE74_9VIBR</name>
<reference evidence="5 6" key="1">
    <citation type="submission" date="2014-09" db="EMBL/GenBank/DDBJ databases">
        <title>Vibrio maritimus JCM 19240. (C210) whole genome shotgun sequence.</title>
        <authorList>
            <person name="Sawabe T."/>
            <person name="Meirelles P."/>
            <person name="Nakanishi M."/>
            <person name="Sayaka M."/>
            <person name="Hattori M."/>
            <person name="Ohkuma M."/>
        </authorList>
    </citation>
    <scope>NUCLEOTIDE SEQUENCE [LARGE SCALE GENOMIC DNA]</scope>
    <source>
        <strain evidence="5 6">JCM 19240</strain>
    </source>
</reference>
<dbReference type="Pfam" id="PF00392">
    <property type="entry name" value="GntR"/>
    <property type="match status" value="1"/>
</dbReference>
<dbReference type="Gene3D" id="3.40.1410.10">
    <property type="entry name" value="Chorismate lyase-like"/>
    <property type="match status" value="1"/>
</dbReference>
<protein>
    <submittedName>
        <fullName evidence="5">Transcriptional regulator GntR family</fullName>
    </submittedName>
</protein>
<evidence type="ECO:0000313" key="5">
    <source>
        <dbReference type="EMBL" id="GAL37054.1"/>
    </source>
</evidence>
<dbReference type="SUPFAM" id="SSF64288">
    <property type="entry name" value="Chorismate lyase-like"/>
    <property type="match status" value="1"/>
</dbReference>
<dbReference type="SMART" id="SM00866">
    <property type="entry name" value="UTRA"/>
    <property type="match status" value="1"/>
</dbReference>
<dbReference type="OrthoDB" id="6626198at2"/>
<dbReference type="InterPro" id="IPR036390">
    <property type="entry name" value="WH_DNA-bd_sf"/>
</dbReference>
<dbReference type="AlphaFoldDB" id="A0A090TE74"/>
<dbReference type="Proteomes" id="UP000029224">
    <property type="component" value="Unassembled WGS sequence"/>
</dbReference>
<dbReference type="PANTHER" id="PTHR44846:SF1">
    <property type="entry name" value="MANNOSYL-D-GLYCERATE TRANSPORT_METABOLISM SYSTEM REPRESSOR MNGR-RELATED"/>
    <property type="match status" value="1"/>
</dbReference>
<evidence type="ECO:0000259" key="4">
    <source>
        <dbReference type="PROSITE" id="PS50949"/>
    </source>
</evidence>
<evidence type="ECO:0000256" key="3">
    <source>
        <dbReference type="ARBA" id="ARBA00023163"/>
    </source>
</evidence>
<dbReference type="GO" id="GO:0003700">
    <property type="term" value="F:DNA-binding transcription factor activity"/>
    <property type="evidence" value="ECO:0007669"/>
    <property type="project" value="InterPro"/>
</dbReference>
<keyword evidence="2" id="KW-0238">DNA-binding</keyword>
<dbReference type="SMART" id="SM00345">
    <property type="entry name" value="HTH_GNTR"/>
    <property type="match status" value="1"/>
</dbReference>
<evidence type="ECO:0000256" key="1">
    <source>
        <dbReference type="ARBA" id="ARBA00023015"/>
    </source>
</evidence>
<dbReference type="PROSITE" id="PS50949">
    <property type="entry name" value="HTH_GNTR"/>
    <property type="match status" value="1"/>
</dbReference>
<dbReference type="GO" id="GO:0003677">
    <property type="term" value="F:DNA binding"/>
    <property type="evidence" value="ECO:0007669"/>
    <property type="project" value="UniProtKB-KW"/>
</dbReference>
<dbReference type="RefSeq" id="WP_052413449.1">
    <property type="nucleotide sequence ID" value="NZ_JBHOHJ010000011.1"/>
</dbReference>
<dbReference type="InterPro" id="IPR036388">
    <property type="entry name" value="WH-like_DNA-bd_sf"/>
</dbReference>
<dbReference type="CDD" id="cd07377">
    <property type="entry name" value="WHTH_GntR"/>
    <property type="match status" value="1"/>
</dbReference>
<keyword evidence="1" id="KW-0805">Transcription regulation</keyword>
<comment type="caution">
    <text evidence="5">The sequence shown here is derived from an EMBL/GenBank/DDBJ whole genome shotgun (WGS) entry which is preliminary data.</text>
</comment>
<dbReference type="PANTHER" id="PTHR44846">
    <property type="entry name" value="MANNOSYL-D-GLYCERATE TRANSPORT/METABOLISM SYSTEM REPRESSOR MNGR-RELATED"/>
    <property type="match status" value="1"/>
</dbReference>
<evidence type="ECO:0000256" key="2">
    <source>
        <dbReference type="ARBA" id="ARBA00023125"/>
    </source>
</evidence>
<accession>A0A090TE74</accession>
<feature type="domain" description="HTH gntR-type" evidence="4">
    <location>
        <begin position="1"/>
        <end position="68"/>
    </location>
</feature>
<dbReference type="Gene3D" id="1.10.10.10">
    <property type="entry name" value="Winged helix-like DNA-binding domain superfamily/Winged helix DNA-binding domain"/>
    <property type="match status" value="1"/>
</dbReference>
<sequence>MLYVKVLESLKEKINADVYCVGSALPTEKQLIEEYQVSRITIRKAVDELVKLKLVEKRRGSGTYVLEKQYSHQLNSLAGTSEILTHNNKTVKYQVTQFLMSSDNAPVHKLLGLKPNEPLYYIRRVKFIDDQPRIVEDSYMPVALFPDLNISTLQKSKFDYVEHEKGMLIQGSRQEFTAVDSDEEIMALLGMEKSHPIMNLRSISNLEDGRYFDYTEAWFHPNAHKLAIYLSRKRGHRKPVFP</sequence>
<dbReference type="Pfam" id="PF07702">
    <property type="entry name" value="UTRA"/>
    <property type="match status" value="1"/>
</dbReference>
<organism evidence="5 6">
    <name type="scientific">Vibrio maritimus</name>
    <dbReference type="NCBI Taxonomy" id="990268"/>
    <lineage>
        <taxon>Bacteria</taxon>
        <taxon>Pseudomonadati</taxon>
        <taxon>Pseudomonadota</taxon>
        <taxon>Gammaproteobacteria</taxon>
        <taxon>Vibrionales</taxon>
        <taxon>Vibrionaceae</taxon>
        <taxon>Vibrio</taxon>
    </lineage>
</organism>